<sequence length="102" mass="11082">MTLDEMLRELIAERETDDQAAAWQDAARLLLLLASGEGDRLPPLVVQLALRGAAAALDAGNPLPKDLAEAGAELISQGRDCIRRGDLLRRLSQILQNAQQVR</sequence>
<proteinExistence type="predicted"/>
<name>A0A4R4DT21_9PROT</name>
<gene>
    <name evidence="1" type="ORF">EXY23_07990</name>
</gene>
<dbReference type="AlphaFoldDB" id="A0A4R4DT21"/>
<dbReference type="Proteomes" id="UP000295023">
    <property type="component" value="Unassembled WGS sequence"/>
</dbReference>
<dbReference type="EMBL" id="SKBM01000006">
    <property type="protein sequence ID" value="TCZ63916.1"/>
    <property type="molecule type" value="Genomic_DNA"/>
</dbReference>
<comment type="caution">
    <text evidence="1">The sequence shown here is derived from an EMBL/GenBank/DDBJ whole genome shotgun (WGS) entry which is preliminary data.</text>
</comment>
<protein>
    <submittedName>
        <fullName evidence="1">Uncharacterized protein</fullName>
    </submittedName>
</protein>
<accession>A0A4R4DT21</accession>
<reference evidence="1 2" key="1">
    <citation type="submission" date="2019-03" db="EMBL/GenBank/DDBJ databases">
        <title>Paracraurococcus aquatilis NE82 genome sequence.</title>
        <authorList>
            <person name="Zhao Y."/>
            <person name="Du Z."/>
        </authorList>
    </citation>
    <scope>NUCLEOTIDE SEQUENCE [LARGE SCALE GENOMIC DNA]</scope>
    <source>
        <strain evidence="1 2">NE82</strain>
    </source>
</reference>
<dbReference type="RefSeq" id="WP_132286730.1">
    <property type="nucleotide sequence ID" value="NZ_SKBM01000006.1"/>
</dbReference>
<organism evidence="1 2">
    <name type="scientific">Roseicella aquatilis</name>
    <dbReference type="NCBI Taxonomy" id="2527868"/>
    <lineage>
        <taxon>Bacteria</taxon>
        <taxon>Pseudomonadati</taxon>
        <taxon>Pseudomonadota</taxon>
        <taxon>Alphaproteobacteria</taxon>
        <taxon>Acetobacterales</taxon>
        <taxon>Roseomonadaceae</taxon>
        <taxon>Roseicella</taxon>
    </lineage>
</organism>
<evidence type="ECO:0000313" key="1">
    <source>
        <dbReference type="EMBL" id="TCZ63916.1"/>
    </source>
</evidence>
<evidence type="ECO:0000313" key="2">
    <source>
        <dbReference type="Proteomes" id="UP000295023"/>
    </source>
</evidence>
<keyword evidence="2" id="KW-1185">Reference proteome</keyword>